<dbReference type="OrthoDB" id="9837797at2"/>
<proteinExistence type="predicted"/>
<sequence length="202" mass="22515">MTLINRSSEPGIVSVAIFKRPIMQAALGTIAWKVISLLPDVPAIVQIDRRHRFEIHSRAEVGIAQREIVPHVEFDEVGLDCDVEGQSQLSIAVRTIQVESVNYGNVQVGNRTQDELWVSVLNDSAAIYPPFVIRPGQVRRENLRQPFYLAVIPPGVSPGDRLDNIDLLATQMRVVDGAVAVIRGNDQRRSIELFRGTDMQVQ</sequence>
<organism evidence="1 2">
    <name type="scientific">Derxia gummosa DSM 723</name>
    <dbReference type="NCBI Taxonomy" id="1121388"/>
    <lineage>
        <taxon>Bacteria</taxon>
        <taxon>Pseudomonadati</taxon>
        <taxon>Pseudomonadota</taxon>
        <taxon>Betaproteobacteria</taxon>
        <taxon>Burkholderiales</taxon>
        <taxon>Alcaligenaceae</taxon>
        <taxon>Derxia</taxon>
    </lineage>
</organism>
<name>A0A8B6XCD9_9BURK</name>
<evidence type="ECO:0000313" key="2">
    <source>
        <dbReference type="RefSeq" id="WP_156924353.1"/>
    </source>
</evidence>
<evidence type="ECO:0000313" key="1">
    <source>
        <dbReference type="Proteomes" id="UP000675920"/>
    </source>
</evidence>
<protein>
    <submittedName>
        <fullName evidence="2">Uncharacterized protein</fullName>
    </submittedName>
</protein>
<dbReference type="RefSeq" id="WP_156924353.1">
    <property type="nucleotide sequence ID" value="NZ_AXWS01000008.1"/>
</dbReference>
<dbReference type="Proteomes" id="UP000675920">
    <property type="component" value="Unplaced"/>
</dbReference>
<keyword evidence="1" id="KW-1185">Reference proteome</keyword>
<dbReference type="AlphaFoldDB" id="A0A8B6XCD9"/>
<reference evidence="2" key="1">
    <citation type="submission" date="2025-08" db="UniProtKB">
        <authorList>
            <consortium name="RefSeq"/>
        </authorList>
    </citation>
    <scope>IDENTIFICATION</scope>
</reference>
<accession>A0A8B6XCD9</accession>